<name>A0A9Q0BPV4_9MUSC</name>
<protein>
    <submittedName>
        <fullName evidence="2">Uncharacterized protein</fullName>
    </submittedName>
</protein>
<comment type="caution">
    <text evidence="2">The sequence shown here is derived from an EMBL/GenBank/DDBJ whole genome shotgun (WGS) entry which is preliminary data.</text>
</comment>
<keyword evidence="1" id="KW-1133">Transmembrane helix</keyword>
<dbReference type="EMBL" id="JAMKOV010000005">
    <property type="protein sequence ID" value="KAI8039500.1"/>
    <property type="molecule type" value="Genomic_DNA"/>
</dbReference>
<proteinExistence type="predicted"/>
<evidence type="ECO:0000313" key="3">
    <source>
        <dbReference type="Proteomes" id="UP001059596"/>
    </source>
</evidence>
<keyword evidence="1" id="KW-0812">Transmembrane</keyword>
<dbReference type="AlphaFoldDB" id="A0A9Q0BPV4"/>
<organism evidence="2 3">
    <name type="scientific">Drosophila gunungcola</name>
    <name type="common">fruit fly</name>
    <dbReference type="NCBI Taxonomy" id="103775"/>
    <lineage>
        <taxon>Eukaryota</taxon>
        <taxon>Metazoa</taxon>
        <taxon>Ecdysozoa</taxon>
        <taxon>Arthropoda</taxon>
        <taxon>Hexapoda</taxon>
        <taxon>Insecta</taxon>
        <taxon>Pterygota</taxon>
        <taxon>Neoptera</taxon>
        <taxon>Endopterygota</taxon>
        <taxon>Diptera</taxon>
        <taxon>Brachycera</taxon>
        <taxon>Muscomorpha</taxon>
        <taxon>Ephydroidea</taxon>
        <taxon>Drosophilidae</taxon>
        <taxon>Drosophila</taxon>
        <taxon>Sophophora</taxon>
    </lineage>
</organism>
<reference evidence="2" key="1">
    <citation type="journal article" date="2023" name="Genome Biol. Evol.">
        <title>Long-read-based Genome Assembly of Drosophila gunungcola Reveals Fewer Chemosensory Genes in Flower-breeding Species.</title>
        <authorList>
            <person name="Negi A."/>
            <person name="Liao B.Y."/>
            <person name="Yeh S.D."/>
        </authorList>
    </citation>
    <scope>NUCLEOTIDE SEQUENCE</scope>
    <source>
        <strain evidence="2">Sukarami</strain>
    </source>
</reference>
<sequence>MDSSKNGVRGPAFKYGPAVRIGIAVLVLHTVGWLGWKAVNLGAESKEAAAKAKHEQLRATLAENLGQRNRHPYSKLESVTQFPSPRLVPQSRHLEKPMEMLSRFVLIVGLMMLSWQWVLTMPPGQIVPTIRNKTPDGIQISQPEILGLNTSVVMVQSIFSIDPSCPEGQFPSGPRHMCHRRA</sequence>
<evidence type="ECO:0000313" key="2">
    <source>
        <dbReference type="EMBL" id="KAI8039500.1"/>
    </source>
</evidence>
<gene>
    <name evidence="2" type="ORF">M5D96_006911</name>
</gene>
<keyword evidence="3" id="KW-1185">Reference proteome</keyword>
<feature type="transmembrane region" description="Helical" evidence="1">
    <location>
        <begin position="100"/>
        <end position="118"/>
    </location>
</feature>
<feature type="transmembrane region" description="Helical" evidence="1">
    <location>
        <begin position="18"/>
        <end position="36"/>
    </location>
</feature>
<keyword evidence="1" id="KW-0472">Membrane</keyword>
<accession>A0A9Q0BPV4</accession>
<dbReference type="Proteomes" id="UP001059596">
    <property type="component" value="Unassembled WGS sequence"/>
</dbReference>
<evidence type="ECO:0000256" key="1">
    <source>
        <dbReference type="SAM" id="Phobius"/>
    </source>
</evidence>